<accession>A0A084EQ49</accession>
<dbReference type="AlphaFoldDB" id="A0A084EQ49"/>
<proteinExistence type="predicted"/>
<sequence length="70" mass="7740">MTEEQKAAALKVNCRTLMTWMESWNCHPDLKALTLLTVAYGITKERHGAAQARMGVTAFLRSLSEGGDND</sequence>
<name>A0A084EQ49_SPHYA</name>
<protein>
    <submittedName>
        <fullName evidence="1">Uncharacterized protein</fullName>
    </submittedName>
</protein>
<gene>
    <name evidence="1" type="ORF">CP98_01296</name>
</gene>
<reference evidence="1 2" key="1">
    <citation type="submission" date="2014-03" db="EMBL/GenBank/DDBJ databases">
        <title>Genome sequence of Sphingobium yanoikuyae B1.</title>
        <authorList>
            <person name="Gan H.M."/>
            <person name="Gan H.Y."/>
            <person name="Savka M.A."/>
        </authorList>
    </citation>
    <scope>NUCLEOTIDE SEQUENCE [LARGE SCALE GENOMIC DNA]</scope>
    <source>
        <strain evidence="1 2">B1</strain>
    </source>
</reference>
<evidence type="ECO:0000313" key="1">
    <source>
        <dbReference type="EMBL" id="KEZ20091.1"/>
    </source>
</evidence>
<organism evidence="1 2">
    <name type="scientific">Sphingobium yanoikuyae</name>
    <name type="common">Sphingomonas yanoikuyae</name>
    <dbReference type="NCBI Taxonomy" id="13690"/>
    <lineage>
        <taxon>Bacteria</taxon>
        <taxon>Pseudomonadati</taxon>
        <taxon>Pseudomonadota</taxon>
        <taxon>Alphaproteobacteria</taxon>
        <taxon>Sphingomonadales</taxon>
        <taxon>Sphingomonadaceae</taxon>
        <taxon>Sphingobium</taxon>
    </lineage>
</organism>
<dbReference type="EMBL" id="JGVR01000005">
    <property type="protein sequence ID" value="KEZ20091.1"/>
    <property type="molecule type" value="Genomic_DNA"/>
</dbReference>
<dbReference type="RefSeq" id="WP_037518018.1">
    <property type="nucleotide sequence ID" value="NZ_JGVR01000005.1"/>
</dbReference>
<comment type="caution">
    <text evidence="1">The sequence shown here is derived from an EMBL/GenBank/DDBJ whole genome shotgun (WGS) entry which is preliminary data.</text>
</comment>
<dbReference type="Proteomes" id="UP000028534">
    <property type="component" value="Unassembled WGS sequence"/>
</dbReference>
<evidence type="ECO:0000313" key="2">
    <source>
        <dbReference type="Proteomes" id="UP000028534"/>
    </source>
</evidence>
<dbReference type="PATRIC" id="fig|13690.10.peg.1338"/>